<dbReference type="HOGENOM" id="CLU_092288_0_0_2"/>
<dbReference type="NCBIfam" id="TIGR02537">
    <property type="entry name" value="arch_flag_Nterm"/>
    <property type="match status" value="1"/>
</dbReference>
<evidence type="ECO:0000313" key="3">
    <source>
        <dbReference type="EMBL" id="ADN35137.1"/>
    </source>
</evidence>
<keyword evidence="1" id="KW-0472">Membrane</keyword>
<dbReference type="Pfam" id="PF07790">
    <property type="entry name" value="Pilin_N"/>
    <property type="match status" value="1"/>
</dbReference>
<name>E1RFY5_METP4</name>
<protein>
    <recommendedName>
        <fullName evidence="2">Archaeal Type IV pilin N-terminal domain-containing protein</fullName>
    </recommendedName>
</protein>
<dbReference type="STRING" id="679926.Mpet_0363"/>
<feature type="domain" description="Archaeal Type IV pilin N-terminal" evidence="2">
    <location>
        <begin position="9"/>
        <end position="85"/>
    </location>
</feature>
<dbReference type="eggNOG" id="arCOG02421">
    <property type="taxonomic scope" value="Archaea"/>
</dbReference>
<dbReference type="InterPro" id="IPR012859">
    <property type="entry name" value="Pilin_N_archaeal"/>
</dbReference>
<dbReference type="EMBL" id="CP002117">
    <property type="protein sequence ID" value="ADN35137.1"/>
    <property type="molecule type" value="Genomic_DNA"/>
</dbReference>
<reference evidence="3 4" key="1">
    <citation type="journal article" date="2010" name="Stand. Genomic Sci.">
        <title>Complete genome sequence of Methanoplanus petrolearius type strain (SEBR 4847).</title>
        <authorList>
            <person name="Brambilla E."/>
            <person name="Djao O.D."/>
            <person name="Daligault H."/>
            <person name="Lapidus A."/>
            <person name="Lucas S."/>
            <person name="Hammon N."/>
            <person name="Nolan M."/>
            <person name="Tice H."/>
            <person name="Cheng J.F."/>
            <person name="Han C."/>
            <person name="Tapia R."/>
            <person name="Goodwin L."/>
            <person name="Pitluck S."/>
            <person name="Liolios K."/>
            <person name="Ivanova N."/>
            <person name="Mavromatis K."/>
            <person name="Mikhailova N."/>
            <person name="Pati A."/>
            <person name="Chen A."/>
            <person name="Palaniappan K."/>
            <person name="Land M."/>
            <person name="Hauser L."/>
            <person name="Chang Y.J."/>
            <person name="Jeffries C.D."/>
            <person name="Rohde M."/>
            <person name="Spring S."/>
            <person name="Sikorski J."/>
            <person name="Goker M."/>
            <person name="Woyke T."/>
            <person name="Bristow J."/>
            <person name="Eisen J.A."/>
            <person name="Markowitz V."/>
            <person name="Hugenholtz P."/>
            <person name="Kyrpides N.C."/>
            <person name="Klenk H.P."/>
        </authorList>
    </citation>
    <scope>NUCLEOTIDE SEQUENCE [LARGE SCALE GENOMIC DNA]</scope>
    <source>
        <strain evidence="4">DSM 11571 / OCM 486 / SEBR 4847</strain>
    </source>
</reference>
<evidence type="ECO:0000259" key="2">
    <source>
        <dbReference type="Pfam" id="PF07790"/>
    </source>
</evidence>
<feature type="transmembrane region" description="Helical" evidence="1">
    <location>
        <begin position="12"/>
        <end position="35"/>
    </location>
</feature>
<keyword evidence="4" id="KW-1185">Reference proteome</keyword>
<keyword evidence="1" id="KW-0812">Transmembrane</keyword>
<dbReference type="AlphaFoldDB" id="E1RFY5"/>
<dbReference type="RefSeq" id="WP_013328316.1">
    <property type="nucleotide sequence ID" value="NC_014507.1"/>
</dbReference>
<dbReference type="Proteomes" id="UP000006565">
    <property type="component" value="Chromosome"/>
</dbReference>
<accession>E1RFY5</accession>
<evidence type="ECO:0000313" key="4">
    <source>
        <dbReference type="Proteomes" id="UP000006565"/>
    </source>
</evidence>
<sequence precursor="true">MKKMEIREDAVSPVIGVMLMIVVTVIIAAIVSGFAGGMSDNQNTAPTAAIQCSIVKEDADNVVMTLKHVSGDSLKTADLRFYVSYVNSTGTPVQERTQGVSVEGFTDTEGNTVNATVPYLTDVKVGDVGDDDTNYGNFIWNPGQIITTGNGEGFEAITGLDPEDVEIGDIISIRLVDTSSQKAIFDKDVRVQ</sequence>
<organism evidence="3 4">
    <name type="scientific">Methanolacinia petrolearia (strain DSM 11571 / OCM 486 / SEBR 4847)</name>
    <name type="common">Methanoplanus petrolearius</name>
    <dbReference type="NCBI Taxonomy" id="679926"/>
    <lineage>
        <taxon>Archaea</taxon>
        <taxon>Methanobacteriati</taxon>
        <taxon>Methanobacteriota</taxon>
        <taxon>Stenosarchaea group</taxon>
        <taxon>Methanomicrobia</taxon>
        <taxon>Methanomicrobiales</taxon>
        <taxon>Methanomicrobiaceae</taxon>
        <taxon>Methanolacinia</taxon>
    </lineage>
</organism>
<dbReference type="InterPro" id="IPR013373">
    <property type="entry name" value="Flagellin/pilin_N_arc"/>
</dbReference>
<dbReference type="OrthoDB" id="111372at2157"/>
<dbReference type="GeneID" id="25394963"/>
<evidence type="ECO:0000256" key="1">
    <source>
        <dbReference type="SAM" id="Phobius"/>
    </source>
</evidence>
<proteinExistence type="predicted"/>
<dbReference type="KEGG" id="mpi:Mpet_0363"/>
<keyword evidence="1" id="KW-1133">Transmembrane helix</keyword>
<gene>
    <name evidence="3" type="ordered locus">Mpet_0363</name>
</gene>